<dbReference type="Pfam" id="PF12833">
    <property type="entry name" value="HTH_18"/>
    <property type="match status" value="1"/>
</dbReference>
<keyword evidence="1" id="KW-0805">Transcription regulation</keyword>
<dbReference type="EMBL" id="JACOPL010000023">
    <property type="protein sequence ID" value="MBC5726683.1"/>
    <property type="molecule type" value="Genomic_DNA"/>
</dbReference>
<protein>
    <submittedName>
        <fullName evidence="5">AraC family transcriptional regulator</fullName>
    </submittedName>
</protein>
<dbReference type="InterPro" id="IPR037923">
    <property type="entry name" value="HTH-like"/>
</dbReference>
<comment type="caution">
    <text evidence="5">The sequence shown here is derived from an EMBL/GenBank/DDBJ whole genome shotgun (WGS) entry which is preliminary data.</text>
</comment>
<evidence type="ECO:0000313" key="5">
    <source>
        <dbReference type="EMBL" id="MBC5726683.1"/>
    </source>
</evidence>
<dbReference type="InterPro" id="IPR018060">
    <property type="entry name" value="HTH_AraC"/>
</dbReference>
<evidence type="ECO:0000256" key="3">
    <source>
        <dbReference type="ARBA" id="ARBA00023163"/>
    </source>
</evidence>
<evidence type="ECO:0000313" key="6">
    <source>
        <dbReference type="Proteomes" id="UP000606499"/>
    </source>
</evidence>
<dbReference type="SUPFAM" id="SSF46689">
    <property type="entry name" value="Homeodomain-like"/>
    <property type="match status" value="2"/>
</dbReference>
<dbReference type="Pfam" id="PF02311">
    <property type="entry name" value="AraC_binding"/>
    <property type="match status" value="1"/>
</dbReference>
<proteinExistence type="predicted"/>
<dbReference type="InterPro" id="IPR009057">
    <property type="entry name" value="Homeodomain-like_sf"/>
</dbReference>
<dbReference type="Proteomes" id="UP000606499">
    <property type="component" value="Unassembled WGS sequence"/>
</dbReference>
<dbReference type="InterPro" id="IPR003313">
    <property type="entry name" value="AraC-bd"/>
</dbReference>
<dbReference type="AlphaFoldDB" id="A0A923LWI2"/>
<gene>
    <name evidence="5" type="ORF">H8S45_14620</name>
</gene>
<dbReference type="GO" id="GO:0003700">
    <property type="term" value="F:DNA-binding transcription factor activity"/>
    <property type="evidence" value="ECO:0007669"/>
    <property type="project" value="InterPro"/>
</dbReference>
<reference evidence="5" key="1">
    <citation type="submission" date="2020-08" db="EMBL/GenBank/DDBJ databases">
        <title>Genome public.</title>
        <authorList>
            <person name="Liu C."/>
            <person name="Sun Q."/>
        </authorList>
    </citation>
    <scope>NUCLEOTIDE SEQUENCE</scope>
    <source>
        <strain evidence="5">NSJ-28</strain>
    </source>
</reference>
<name>A0A923LWI2_9FIRM</name>
<dbReference type="Gene3D" id="2.60.120.10">
    <property type="entry name" value="Jelly Rolls"/>
    <property type="match status" value="1"/>
</dbReference>
<feature type="domain" description="HTH araC/xylS-type" evidence="4">
    <location>
        <begin position="199"/>
        <end position="297"/>
    </location>
</feature>
<dbReference type="SMART" id="SM00342">
    <property type="entry name" value="HTH_ARAC"/>
    <property type="match status" value="1"/>
</dbReference>
<dbReference type="InterPro" id="IPR014710">
    <property type="entry name" value="RmlC-like_jellyroll"/>
</dbReference>
<dbReference type="RefSeq" id="WP_186950386.1">
    <property type="nucleotide sequence ID" value="NZ_JACOPL010000023.1"/>
</dbReference>
<dbReference type="Gene3D" id="1.10.10.60">
    <property type="entry name" value="Homeodomain-like"/>
    <property type="match status" value="2"/>
</dbReference>
<accession>A0A923LWI2</accession>
<dbReference type="PANTHER" id="PTHR43280:SF28">
    <property type="entry name" value="HTH-TYPE TRANSCRIPTIONAL ACTIVATOR RHAS"/>
    <property type="match status" value="1"/>
</dbReference>
<evidence type="ECO:0000256" key="1">
    <source>
        <dbReference type="ARBA" id="ARBA00023015"/>
    </source>
</evidence>
<keyword evidence="3" id="KW-0804">Transcription</keyword>
<dbReference type="PROSITE" id="PS01124">
    <property type="entry name" value="HTH_ARAC_FAMILY_2"/>
    <property type="match status" value="1"/>
</dbReference>
<organism evidence="5 6">
    <name type="scientific">Agathobaculum faecis</name>
    <dbReference type="NCBI Taxonomy" id="2763013"/>
    <lineage>
        <taxon>Bacteria</taxon>
        <taxon>Bacillati</taxon>
        <taxon>Bacillota</taxon>
        <taxon>Clostridia</taxon>
        <taxon>Eubacteriales</taxon>
        <taxon>Butyricicoccaceae</taxon>
        <taxon>Agathobaculum</taxon>
    </lineage>
</organism>
<evidence type="ECO:0000259" key="4">
    <source>
        <dbReference type="PROSITE" id="PS01124"/>
    </source>
</evidence>
<keyword evidence="2" id="KW-0238">DNA-binding</keyword>
<keyword evidence="6" id="KW-1185">Reference proteome</keyword>
<sequence>MKYQQKRYPFYNPNLVRMSMGTLDFVVNYADMLDQTCVEFRHVHECYEIYYCLSGMQHLMIDGHPHTLVGGSFAIIPPGIYHYTQYEPLLLKQYVVFVFTPPTVNSLKSRSKSTQSEMDFLSAALKYFDENTYFICKDRYKSDKVLARLDEEISRDLPGKGQMINALYQEYLIKIFRNMVSTGKEEPATANMSNINMAVEMTKYMHANYNKNITVQDIANVFYVSPRHINRVFEEYFGQSFKRTLNIYRLNYAKNYLLDTNYPVERIAELVGFSSAKTLYQLFKEHEGMTVSEFRAKCRESKP</sequence>
<dbReference type="PANTHER" id="PTHR43280">
    <property type="entry name" value="ARAC-FAMILY TRANSCRIPTIONAL REGULATOR"/>
    <property type="match status" value="1"/>
</dbReference>
<evidence type="ECO:0000256" key="2">
    <source>
        <dbReference type="ARBA" id="ARBA00023125"/>
    </source>
</evidence>
<dbReference type="SUPFAM" id="SSF51215">
    <property type="entry name" value="Regulatory protein AraC"/>
    <property type="match status" value="1"/>
</dbReference>
<dbReference type="GO" id="GO:0043565">
    <property type="term" value="F:sequence-specific DNA binding"/>
    <property type="evidence" value="ECO:0007669"/>
    <property type="project" value="InterPro"/>
</dbReference>